<accession>A0A318S0D4</accession>
<evidence type="ECO:0000313" key="3">
    <source>
        <dbReference type="Proteomes" id="UP000248326"/>
    </source>
</evidence>
<gene>
    <name evidence="2" type="ORF">DES52_1287</name>
</gene>
<feature type="transmembrane region" description="Helical" evidence="1">
    <location>
        <begin position="44"/>
        <end position="61"/>
    </location>
</feature>
<feature type="transmembrane region" description="Helical" evidence="1">
    <location>
        <begin position="82"/>
        <end position="106"/>
    </location>
</feature>
<keyword evidence="3" id="KW-1185">Reference proteome</keyword>
<organism evidence="2 3">
    <name type="scientific">Deinococcus yavapaiensis KR-236</name>
    <dbReference type="NCBI Taxonomy" id="694435"/>
    <lineage>
        <taxon>Bacteria</taxon>
        <taxon>Thermotogati</taxon>
        <taxon>Deinococcota</taxon>
        <taxon>Deinococci</taxon>
        <taxon>Deinococcales</taxon>
        <taxon>Deinococcaceae</taxon>
        <taxon>Deinococcus</taxon>
    </lineage>
</organism>
<proteinExistence type="predicted"/>
<evidence type="ECO:0000256" key="1">
    <source>
        <dbReference type="SAM" id="Phobius"/>
    </source>
</evidence>
<sequence length="149" mass="16463">MREHPSKLSMLAPKIRLQLRIFSVLALIMLIVLAHDLAISRVRLTLALGGAVAGWLVGWLVGRTTKFRWDEEESRVVSNTDWFGALVLAAYLAFTLLRTRLVGVWVEDVTQVASVSLALGMGSMIGRIHALGRGIRRAISAWRSADRAT</sequence>
<reference evidence="2 3" key="1">
    <citation type="submission" date="2018-06" db="EMBL/GenBank/DDBJ databases">
        <title>Genomic Encyclopedia of Type Strains, Phase IV (KMG-IV): sequencing the most valuable type-strain genomes for metagenomic binning, comparative biology and taxonomic classification.</title>
        <authorList>
            <person name="Goeker M."/>
        </authorList>
    </citation>
    <scope>NUCLEOTIDE SEQUENCE [LARGE SCALE GENOMIC DNA]</scope>
    <source>
        <strain evidence="2 3">DSM 18048</strain>
    </source>
</reference>
<feature type="transmembrane region" description="Helical" evidence="1">
    <location>
        <begin position="21"/>
        <end position="38"/>
    </location>
</feature>
<name>A0A318S0D4_9DEIO</name>
<keyword evidence="1" id="KW-1133">Transmembrane helix</keyword>
<dbReference type="RefSeq" id="WP_146237418.1">
    <property type="nucleotide sequence ID" value="NZ_QJSX01000028.1"/>
</dbReference>
<dbReference type="Proteomes" id="UP000248326">
    <property type="component" value="Unassembled WGS sequence"/>
</dbReference>
<dbReference type="AlphaFoldDB" id="A0A318S0D4"/>
<keyword evidence="1" id="KW-0472">Membrane</keyword>
<dbReference type="OrthoDB" id="9953783at2"/>
<feature type="transmembrane region" description="Helical" evidence="1">
    <location>
        <begin position="112"/>
        <end position="130"/>
    </location>
</feature>
<keyword evidence="1" id="KW-0812">Transmembrane</keyword>
<dbReference type="EMBL" id="QJSX01000028">
    <property type="protein sequence ID" value="PYE48647.1"/>
    <property type="molecule type" value="Genomic_DNA"/>
</dbReference>
<protein>
    <submittedName>
        <fullName evidence="2">Uncharacterized protein</fullName>
    </submittedName>
</protein>
<evidence type="ECO:0000313" key="2">
    <source>
        <dbReference type="EMBL" id="PYE48647.1"/>
    </source>
</evidence>
<comment type="caution">
    <text evidence="2">The sequence shown here is derived from an EMBL/GenBank/DDBJ whole genome shotgun (WGS) entry which is preliminary data.</text>
</comment>